<dbReference type="Proteomes" id="UP000655094">
    <property type="component" value="Unassembled WGS sequence"/>
</dbReference>
<evidence type="ECO:0000256" key="1">
    <source>
        <dbReference type="SAM" id="Phobius"/>
    </source>
</evidence>
<evidence type="ECO:0000313" key="3">
    <source>
        <dbReference type="Proteomes" id="UP000655094"/>
    </source>
</evidence>
<gene>
    <name evidence="2" type="ORF">KPZU09_55530</name>
</gene>
<feature type="transmembrane region" description="Helical" evidence="1">
    <location>
        <begin position="6"/>
        <end position="27"/>
    </location>
</feature>
<evidence type="ECO:0008006" key="4">
    <source>
        <dbReference type="Google" id="ProtNLM"/>
    </source>
</evidence>
<dbReference type="EMBL" id="BNFF01000001">
    <property type="protein sequence ID" value="GHK55817.1"/>
    <property type="molecule type" value="Genomic_DNA"/>
</dbReference>
<keyword evidence="1" id="KW-1133">Transmembrane helix</keyword>
<name>A0A919HZE2_KLEPN</name>
<keyword evidence="1" id="KW-0472">Membrane</keyword>
<dbReference type="AlphaFoldDB" id="A0A919HZE2"/>
<evidence type="ECO:0000313" key="2">
    <source>
        <dbReference type="EMBL" id="GHK55817.1"/>
    </source>
</evidence>
<accession>A0A919HZE2</accession>
<protein>
    <recommendedName>
        <fullName evidence="4">4-hydroxybenzoate transporter</fullName>
    </recommendedName>
</protein>
<proteinExistence type="predicted"/>
<organism evidence="2 3">
    <name type="scientific">Klebsiella pneumoniae</name>
    <dbReference type="NCBI Taxonomy" id="573"/>
    <lineage>
        <taxon>Bacteria</taxon>
        <taxon>Pseudomonadati</taxon>
        <taxon>Pseudomonadota</taxon>
        <taxon>Gammaproteobacteria</taxon>
        <taxon>Enterobacterales</taxon>
        <taxon>Enterobacteriaceae</taxon>
        <taxon>Klebsiella/Raoultella group</taxon>
        <taxon>Klebsiella</taxon>
        <taxon>Klebsiella pneumoniae complex</taxon>
    </lineage>
</organism>
<comment type="caution">
    <text evidence="2">The sequence shown here is derived from an EMBL/GenBank/DDBJ whole genome shotgun (WGS) entry which is preliminary data.</text>
</comment>
<sequence>MQAQLSFETIFTLLAIPAFLSAFALLIKYRVSKSVPATTDEARSLQKA</sequence>
<reference evidence="2" key="1">
    <citation type="submission" date="2020-10" db="EMBL/GenBank/DDBJ databases">
        <title>Genome Sequence of ESBL Producing Zambian Clinical Strains.</title>
        <authorList>
            <person name="Shawa M."/>
            <person name="Furuta Y."/>
            <person name="Simbotwe M."/>
            <person name="Mulenga E."/>
            <person name="Mubanga M."/>
            <person name="Mulenga G."/>
            <person name="Kaile C."/>
            <person name="Zorigt T."/>
            <person name="Hang'ombe B."/>
            <person name="Higashi H."/>
        </authorList>
    </citation>
    <scope>NUCLEOTIDE SEQUENCE</scope>
    <source>
        <strain evidence="2">Zam_UTH_09</strain>
    </source>
</reference>
<keyword evidence="1" id="KW-0812">Transmembrane</keyword>